<reference evidence="3" key="2">
    <citation type="submission" date="2017-05" db="UniProtKB">
        <authorList>
            <consortium name="EnsemblMetazoa"/>
        </authorList>
    </citation>
    <scope>IDENTIFICATION</scope>
</reference>
<keyword evidence="1" id="KW-0175">Coiled coil</keyword>
<evidence type="ECO:0000313" key="3">
    <source>
        <dbReference type="EnsemblMetazoa" id="Aqu2.1.33873_001"/>
    </source>
</evidence>
<dbReference type="EnsemblMetazoa" id="Aqu2.1.33873_001">
    <property type="protein sequence ID" value="Aqu2.1.33873_001"/>
    <property type="gene ID" value="Aqu2.1.33873"/>
</dbReference>
<feature type="region of interest" description="Disordered" evidence="2">
    <location>
        <begin position="237"/>
        <end position="269"/>
    </location>
</feature>
<dbReference type="AlphaFoldDB" id="A0A1X7V1I4"/>
<sequence length="269" mass="30214">MDQNKELQELKSELNQANSLLQEAHKRIKELEKDLDEEKQKSSSIMKQSLREKEELLVKISALKQEQGQHKVKDCQDASVQFDYLIPHSDSLDSSFITVGSKLFHLQGDTHRSFQWEKYGFRLHCPEGAVSKDTEVAVTAIAGGNFIVPKGTMLVSAVYAISVSKPLLQPLVIEMQHCVDLRYEGQTRCLKFVETPMKYPYQFIPIEGGSFRVGNRYGSLTAIKFCLNAIVAEMSNGDRDSSKNLETPSEDSKHDVMETDTSGVDGGHQ</sequence>
<accession>A0A1X7V1I4</accession>
<dbReference type="InParanoid" id="A0A1X7V1I4"/>
<name>A0A1X7V1I4_AMPQE</name>
<evidence type="ECO:0000256" key="1">
    <source>
        <dbReference type="SAM" id="Coils"/>
    </source>
</evidence>
<protein>
    <submittedName>
        <fullName evidence="3">Uncharacterized protein</fullName>
    </submittedName>
</protein>
<dbReference type="KEGG" id="aqu:100635815"/>
<gene>
    <name evidence="3" type="primary">100635815</name>
</gene>
<proteinExistence type="predicted"/>
<reference evidence="4" key="1">
    <citation type="journal article" date="2010" name="Nature">
        <title>The Amphimedon queenslandica genome and the evolution of animal complexity.</title>
        <authorList>
            <person name="Srivastava M."/>
            <person name="Simakov O."/>
            <person name="Chapman J."/>
            <person name="Fahey B."/>
            <person name="Gauthier M.E."/>
            <person name="Mitros T."/>
            <person name="Richards G.S."/>
            <person name="Conaco C."/>
            <person name="Dacre M."/>
            <person name="Hellsten U."/>
            <person name="Larroux C."/>
            <person name="Putnam N.H."/>
            <person name="Stanke M."/>
            <person name="Adamska M."/>
            <person name="Darling A."/>
            <person name="Degnan S.M."/>
            <person name="Oakley T.H."/>
            <person name="Plachetzki D.C."/>
            <person name="Zhai Y."/>
            <person name="Adamski M."/>
            <person name="Calcino A."/>
            <person name="Cummins S.F."/>
            <person name="Goodstein D.M."/>
            <person name="Harris C."/>
            <person name="Jackson D.J."/>
            <person name="Leys S.P."/>
            <person name="Shu S."/>
            <person name="Woodcroft B.J."/>
            <person name="Vervoort M."/>
            <person name="Kosik K.S."/>
            <person name="Manning G."/>
            <person name="Degnan B.M."/>
            <person name="Rokhsar D.S."/>
        </authorList>
    </citation>
    <scope>NUCLEOTIDE SEQUENCE [LARGE SCALE GENOMIC DNA]</scope>
</reference>
<evidence type="ECO:0000313" key="4">
    <source>
        <dbReference type="Proteomes" id="UP000007879"/>
    </source>
</evidence>
<feature type="coiled-coil region" evidence="1">
    <location>
        <begin position="4"/>
        <end position="66"/>
    </location>
</feature>
<dbReference type="OrthoDB" id="5973910at2759"/>
<dbReference type="Proteomes" id="UP000007879">
    <property type="component" value="Unassembled WGS sequence"/>
</dbReference>
<organism evidence="3">
    <name type="scientific">Amphimedon queenslandica</name>
    <name type="common">Sponge</name>
    <dbReference type="NCBI Taxonomy" id="400682"/>
    <lineage>
        <taxon>Eukaryota</taxon>
        <taxon>Metazoa</taxon>
        <taxon>Porifera</taxon>
        <taxon>Demospongiae</taxon>
        <taxon>Heteroscleromorpha</taxon>
        <taxon>Haplosclerida</taxon>
        <taxon>Niphatidae</taxon>
        <taxon>Amphimedon</taxon>
    </lineage>
</organism>
<dbReference type="EnsemblMetazoa" id="XM_003385970.3">
    <property type="protein sequence ID" value="XP_003386018.1"/>
    <property type="gene ID" value="LOC100635815"/>
</dbReference>
<evidence type="ECO:0000256" key="2">
    <source>
        <dbReference type="SAM" id="MobiDB-lite"/>
    </source>
</evidence>
<keyword evidence="4" id="KW-1185">Reference proteome</keyword>